<dbReference type="AlphaFoldDB" id="A0A9D3Z8U3"/>
<sequence length="100" mass="11411">MSFFWVTVSVVSAIPLIGIDYFGNVYGRSGVCLAFHITNSKPEGWEYSVAVVLFLSFMSFLVIFFSYIRMFFLAKQTRSAVRKIQDKIDRCVYVGGKTEL</sequence>
<name>A0A9D3Z8U3_DREPO</name>
<keyword evidence="1" id="KW-0472">Membrane</keyword>
<protein>
    <recommendedName>
        <fullName evidence="4">G-protein coupled receptors family 1 profile domain-containing protein</fullName>
    </recommendedName>
</protein>
<dbReference type="GO" id="GO:0008528">
    <property type="term" value="F:G protein-coupled peptide receptor activity"/>
    <property type="evidence" value="ECO:0007669"/>
    <property type="project" value="TreeGrafter"/>
</dbReference>
<evidence type="ECO:0000256" key="1">
    <source>
        <dbReference type="SAM" id="Phobius"/>
    </source>
</evidence>
<proteinExistence type="predicted"/>
<reference evidence="2" key="1">
    <citation type="journal article" date="2019" name="bioRxiv">
        <title>The Genome of the Zebra Mussel, Dreissena polymorpha: A Resource for Invasive Species Research.</title>
        <authorList>
            <person name="McCartney M.A."/>
            <person name="Auch B."/>
            <person name="Kono T."/>
            <person name="Mallez S."/>
            <person name="Zhang Y."/>
            <person name="Obille A."/>
            <person name="Becker A."/>
            <person name="Abrahante J.E."/>
            <person name="Garbe J."/>
            <person name="Badalamenti J.P."/>
            <person name="Herman A."/>
            <person name="Mangelson H."/>
            <person name="Liachko I."/>
            <person name="Sullivan S."/>
            <person name="Sone E.D."/>
            <person name="Koren S."/>
            <person name="Silverstein K.A.T."/>
            <person name="Beckman K.B."/>
            <person name="Gohl D.M."/>
        </authorList>
    </citation>
    <scope>NUCLEOTIDE SEQUENCE</scope>
    <source>
        <strain evidence="2">Duluth1</strain>
        <tissue evidence="2">Whole animal</tissue>
    </source>
</reference>
<dbReference type="PANTHER" id="PTHR24372:SF77">
    <property type="entry name" value="G-PROTEIN COUPLED RECEPTORS FAMILY 1 PROFILE DOMAIN-CONTAINING PROTEIN"/>
    <property type="match status" value="1"/>
</dbReference>
<keyword evidence="1" id="KW-1133">Transmembrane helix</keyword>
<dbReference type="Proteomes" id="UP000828390">
    <property type="component" value="Unassembled WGS sequence"/>
</dbReference>
<reference evidence="2" key="2">
    <citation type="submission" date="2020-11" db="EMBL/GenBank/DDBJ databases">
        <authorList>
            <person name="McCartney M.A."/>
            <person name="Auch B."/>
            <person name="Kono T."/>
            <person name="Mallez S."/>
            <person name="Becker A."/>
            <person name="Gohl D.M."/>
            <person name="Silverstein K.A.T."/>
            <person name="Koren S."/>
            <person name="Bechman K.B."/>
            <person name="Herman A."/>
            <person name="Abrahante J.E."/>
            <person name="Garbe J."/>
        </authorList>
    </citation>
    <scope>NUCLEOTIDE SEQUENCE</scope>
    <source>
        <strain evidence="2">Duluth1</strain>
        <tissue evidence="2">Whole animal</tissue>
    </source>
</reference>
<evidence type="ECO:0000313" key="3">
    <source>
        <dbReference type="Proteomes" id="UP000828390"/>
    </source>
</evidence>
<dbReference type="GO" id="GO:0009755">
    <property type="term" value="P:hormone-mediated signaling pathway"/>
    <property type="evidence" value="ECO:0007669"/>
    <property type="project" value="TreeGrafter"/>
</dbReference>
<dbReference type="GO" id="GO:0005886">
    <property type="term" value="C:plasma membrane"/>
    <property type="evidence" value="ECO:0007669"/>
    <property type="project" value="TreeGrafter"/>
</dbReference>
<keyword evidence="3" id="KW-1185">Reference proteome</keyword>
<dbReference type="EMBL" id="JAIWYP010000014">
    <property type="protein sequence ID" value="KAH3712765.1"/>
    <property type="molecule type" value="Genomic_DNA"/>
</dbReference>
<dbReference type="SUPFAM" id="SSF81321">
    <property type="entry name" value="Family A G protein-coupled receptor-like"/>
    <property type="match status" value="1"/>
</dbReference>
<dbReference type="Gene3D" id="1.20.1070.10">
    <property type="entry name" value="Rhodopsin 7-helix transmembrane proteins"/>
    <property type="match status" value="1"/>
</dbReference>
<dbReference type="GO" id="GO:0007189">
    <property type="term" value="P:adenylate cyclase-activating G protein-coupled receptor signaling pathway"/>
    <property type="evidence" value="ECO:0007669"/>
    <property type="project" value="TreeGrafter"/>
</dbReference>
<accession>A0A9D3Z8U3</accession>
<keyword evidence="1" id="KW-0812">Transmembrane</keyword>
<gene>
    <name evidence="2" type="ORF">DPMN_072522</name>
</gene>
<evidence type="ECO:0000313" key="2">
    <source>
        <dbReference type="EMBL" id="KAH3712765.1"/>
    </source>
</evidence>
<organism evidence="2 3">
    <name type="scientific">Dreissena polymorpha</name>
    <name type="common">Zebra mussel</name>
    <name type="synonym">Mytilus polymorpha</name>
    <dbReference type="NCBI Taxonomy" id="45954"/>
    <lineage>
        <taxon>Eukaryota</taxon>
        <taxon>Metazoa</taxon>
        <taxon>Spiralia</taxon>
        <taxon>Lophotrochozoa</taxon>
        <taxon>Mollusca</taxon>
        <taxon>Bivalvia</taxon>
        <taxon>Autobranchia</taxon>
        <taxon>Heteroconchia</taxon>
        <taxon>Euheterodonta</taxon>
        <taxon>Imparidentia</taxon>
        <taxon>Neoheterodontei</taxon>
        <taxon>Myida</taxon>
        <taxon>Dreissenoidea</taxon>
        <taxon>Dreissenidae</taxon>
        <taxon>Dreissena</taxon>
    </lineage>
</organism>
<feature type="transmembrane region" description="Helical" evidence="1">
    <location>
        <begin position="47"/>
        <end position="68"/>
    </location>
</feature>
<dbReference type="PANTHER" id="PTHR24372">
    <property type="entry name" value="GLYCOPROTEIN HORMONE RECEPTOR"/>
    <property type="match status" value="1"/>
</dbReference>
<evidence type="ECO:0008006" key="4">
    <source>
        <dbReference type="Google" id="ProtNLM"/>
    </source>
</evidence>
<comment type="caution">
    <text evidence="2">The sequence shown here is derived from an EMBL/GenBank/DDBJ whole genome shotgun (WGS) entry which is preliminary data.</text>
</comment>